<sequence>MNVKSVQVSLYLFQVSLVTWVRVASPCIFFGLYYGLLSTLPIGPSHILTIRSFLLKGNISGIVSLSGLMIGQLILFFSIFCSPLYILLVKPHFITLLIVPYMLFYWYRTKDFWDYQIFRPIGSLIDPQIYIIFLDSFALQLLNPILLPSPVLTRLIHLSLFRYSSNVMFLVSAFTGWLMGHLLFMNLSKFLLVRIESDSPILYLLVKRIIQKTFSIIIYINILLYLGKAPVSLFTHKIEDRIVLLDENLYELPDWTLWMFKEWPSSSFDQYKENRPTRYIRNSRFSGNGPVKTQVSNHFFNRCLTDGKERIAFTALPSLSIFSNQLQLLTSSSKDEDFDCSLSNPYKDWIYKHSRRNEALLNELKNRVQSLDTKSIFSKTIERRTELSNPNEERLPRLCNPFLSTTYRVRIPISKSSWILYDLLKPKIDTNNEDTKKSNYYPRIENWISNKHQQLDYEKIPFPWETLSPRAQRIFLLMFENSVNFSIQKIFDKVNLDYKGNDLLSVTPELNWEHVFQLPLPERILFFIYLKEDCNGFDWIDLLDIISIDKRRSSLWEQRVRSLYKVEELLEELPHNTNLLFNNRFDIVGGITDIRNRKLKNLGVSIGKTRAKTRKIIKRFSETPDFRRRLIKGSMRSRRRKMLVWKLFQERAHSPFFLRLMEMPQHSTKEFIGSKGLTIDSEQETNTEFEEQKSISSSLKNVQALRSLLSARLDVSSIHTGRGLLLVLQSNIRKYVKLPILITVKNIVRILLFQAPEWNQDWSEWHKESHINCTYDGEEFSDTDLPGRWLKEGLQIKIVHPFQLKPWHKYQKKQSILRRNKINRKSIKTQEARETNKGEQEKFKATYLTIWGFQTDRPFGTIQKQPSFWKSIKKALIKTYRNSLSLRIRQIDSLWYRLGIPKIFDSSVQRYLNLFNRFRVAEENSSQTNAFWNNTLSDAKIRYEEKERRPDSEKTHKESTNIASYSQSRVINDNRDNLDDFNGVEPNTGFFIHQSTNILTKTIDKKEQSIKIFPLSKREIDQRLNKRNLISSLRFKKRLVDIQRRKLRLRRGITEFIEKYLSMEILIQRTSRVLYHYFVTLKTFQIQLLRVIKNTIENDVDIEELTLATLNINNKIVEVDNRLIGPLSQAYIYDNVWYKNGTDNVDLNRLMETLKDSETPKELSNQKEIDRSYDSNDYNERWNREKYNNVFNNADLSIKRMKSSSSPHARDKKTKSQDFLDCLENIDETIQEYINEPIKDFVVTQGLVKQLSNLTRDDWEIWLGFLNRYNLPLEVWRKITPQAWRVNVENLNTFEKIEKTSFEDQGRRRYVSHESQDDFCLYIQNPSLKDRIKNLTKRYKYTNLLFNLVNSLQKHGAEVLKKAIIQKSWWKSRIKGFIAKKKRKSFHQPIFQLQKELVLKTDLALWIIPDVSKLKDLSKTGSASNLVSTTCILEKSLSGYLPDEQGDYGIMVKSDEMLLKERLNHYYIFQWKWKSEAVYKKLQRFKDFLSLINILEVKQDFTTFSISMGVDLNLLNRFLEEDKIKILEDLFSVSSHRLSRVFDDQILMYKIVTILLKFRNRFRRSLNKNILDECKIRLLLINRRIDLPYLYNIDDLLFPRKRRESQFLSSLGIAKRVKWTEDLVDSTFQVQKTTKGEESKDFSKTQIIKRFLWPSHRLEELACINRFYLNTNNGSRFAIIKIRMYTVI</sequence>
<evidence type="ECO:0000313" key="3">
    <source>
        <dbReference type="EMBL" id="QAV57629.1"/>
    </source>
</evidence>
<keyword evidence="1" id="KW-0813">Transport</keyword>
<feature type="transmembrane region" description="Helical" evidence="1">
    <location>
        <begin position="20"/>
        <end position="42"/>
    </location>
</feature>
<dbReference type="PANTHER" id="PTHR33163:SF40">
    <property type="entry name" value="PROTEIN TIC 214"/>
    <property type="match status" value="1"/>
</dbReference>
<accession>A0A410YEK7</accession>
<feature type="transmembrane region" description="Helical" evidence="1">
    <location>
        <begin position="62"/>
        <end position="86"/>
    </location>
</feature>
<geneLocation type="chloroplast" evidence="3"/>
<comment type="subcellular location">
    <subcellularLocation>
        <location evidence="1">Plastid</location>
        <location evidence="1">Chloroplast inner membrane</location>
    </subcellularLocation>
</comment>
<gene>
    <name evidence="3" type="primary">ycf1</name>
    <name evidence="1" type="synonym">TIC214</name>
</gene>
<dbReference type="PANTHER" id="PTHR33163">
    <property type="entry name" value="PROTEIN TIC 214-RELATED"/>
    <property type="match status" value="1"/>
</dbReference>
<dbReference type="Pfam" id="PF05758">
    <property type="entry name" value="Ycf1"/>
    <property type="match status" value="2"/>
</dbReference>
<comment type="similarity">
    <text evidence="1">Belongs to the TIC214 family.</text>
</comment>
<evidence type="ECO:0000256" key="2">
    <source>
        <dbReference type="SAM" id="MobiDB-lite"/>
    </source>
</evidence>
<dbReference type="RefSeq" id="YP_009562272.1">
    <property type="nucleotide sequence ID" value="NC_041122.1"/>
</dbReference>
<organism evidence="3">
    <name type="scientific">Trichomanes trollii</name>
    <dbReference type="NCBI Taxonomy" id="1481379"/>
    <lineage>
        <taxon>Eukaryota</taxon>
        <taxon>Viridiplantae</taxon>
        <taxon>Streptophyta</taxon>
        <taxon>Embryophyta</taxon>
        <taxon>Tracheophyta</taxon>
        <taxon>Polypodiopsida</taxon>
        <taxon>Polypodiidae</taxon>
        <taxon>Hymenophyllales</taxon>
        <taxon>Hymenophyllaceae</taxon>
        <taxon>Trichomanoideae</taxon>
        <taxon>Trichomanes</taxon>
    </lineage>
</organism>
<evidence type="ECO:0000256" key="1">
    <source>
        <dbReference type="RuleBase" id="RU364085"/>
    </source>
</evidence>
<keyword evidence="1" id="KW-0472">Membrane</keyword>
<feature type="transmembrane region" description="Helical" evidence="1">
    <location>
        <begin position="92"/>
        <end position="108"/>
    </location>
</feature>
<keyword evidence="1 3" id="KW-0934">Plastid</keyword>
<name>A0A410YEK7_9MONI</name>
<keyword evidence="1" id="KW-0812">Transmembrane</keyword>
<feature type="region of interest" description="Disordered" evidence="2">
    <location>
        <begin position="943"/>
        <end position="962"/>
    </location>
</feature>
<dbReference type="InterPro" id="IPR008896">
    <property type="entry name" value="TIC214"/>
</dbReference>
<proteinExistence type="inferred from homology"/>
<comment type="function">
    <text evidence="1">Involved in protein precursor import into chloroplasts. May be part of an intermediate translocation complex acting as a protein-conducting channel at the inner envelope.</text>
</comment>
<feature type="compositionally biased region" description="Basic and acidic residues" evidence="2">
    <location>
        <begin position="943"/>
        <end position="959"/>
    </location>
</feature>
<dbReference type="EMBL" id="MH348274">
    <property type="protein sequence ID" value="QAV57629.1"/>
    <property type="molecule type" value="Genomic_DNA"/>
</dbReference>
<dbReference type="GO" id="GO:0015031">
    <property type="term" value="P:protein transport"/>
    <property type="evidence" value="ECO:0007669"/>
    <property type="project" value="UniProtKB-KW"/>
</dbReference>
<keyword evidence="1" id="KW-1001">Plastid inner membrane</keyword>
<keyword evidence="1" id="KW-0653">Protein transport</keyword>
<protein>
    <recommendedName>
        <fullName evidence="1">Protein TIC 214</fullName>
    </recommendedName>
    <alternativeName>
        <fullName evidence="1">Translocon at the inner envelope membrane of chloroplasts 214</fullName>
    </alternativeName>
</protein>
<keyword evidence="1 3" id="KW-0150">Chloroplast</keyword>
<reference evidence="3" key="1">
    <citation type="journal article" date="2019" name="Nord. J. Bot.">
        <title>The complete plastid genome sequence of Trichomanes trollii (Hymenophyllaceae).</title>
        <authorList>
            <person name="Lehtonen S."/>
        </authorList>
    </citation>
    <scope>NUCLEOTIDE SEQUENCE</scope>
</reference>
<comment type="subunit">
    <text evidence="1">Part of the Tic complex.</text>
</comment>
<dbReference type="GO" id="GO:0009706">
    <property type="term" value="C:chloroplast inner membrane"/>
    <property type="evidence" value="ECO:0007669"/>
    <property type="project" value="UniProtKB-SubCell"/>
</dbReference>
<keyword evidence="1" id="KW-1133">Transmembrane helix</keyword>
<feature type="transmembrane region" description="Helical" evidence="1">
    <location>
        <begin position="167"/>
        <end position="188"/>
    </location>
</feature>
<dbReference type="GeneID" id="39333929"/>